<keyword evidence="2" id="KW-1185">Reference proteome</keyword>
<organism evidence="1 2">
    <name type="scientific">Auriscalpium vulgare</name>
    <dbReference type="NCBI Taxonomy" id="40419"/>
    <lineage>
        <taxon>Eukaryota</taxon>
        <taxon>Fungi</taxon>
        <taxon>Dikarya</taxon>
        <taxon>Basidiomycota</taxon>
        <taxon>Agaricomycotina</taxon>
        <taxon>Agaricomycetes</taxon>
        <taxon>Russulales</taxon>
        <taxon>Auriscalpiaceae</taxon>
        <taxon>Auriscalpium</taxon>
    </lineage>
</organism>
<dbReference type="Proteomes" id="UP000814033">
    <property type="component" value="Unassembled WGS sequence"/>
</dbReference>
<name>A0ACB8S0G6_9AGAM</name>
<accession>A0ACB8S0G6</accession>
<comment type="caution">
    <text evidence="1">The sequence shown here is derived from an EMBL/GenBank/DDBJ whole genome shotgun (WGS) entry which is preliminary data.</text>
</comment>
<evidence type="ECO:0000313" key="1">
    <source>
        <dbReference type="EMBL" id="KAI0049969.1"/>
    </source>
</evidence>
<dbReference type="EMBL" id="MU275867">
    <property type="protein sequence ID" value="KAI0049969.1"/>
    <property type="molecule type" value="Genomic_DNA"/>
</dbReference>
<reference evidence="1" key="1">
    <citation type="submission" date="2021-02" db="EMBL/GenBank/DDBJ databases">
        <authorList>
            <consortium name="DOE Joint Genome Institute"/>
            <person name="Ahrendt S."/>
            <person name="Looney B.P."/>
            <person name="Miyauchi S."/>
            <person name="Morin E."/>
            <person name="Drula E."/>
            <person name="Courty P.E."/>
            <person name="Chicoki N."/>
            <person name="Fauchery L."/>
            <person name="Kohler A."/>
            <person name="Kuo A."/>
            <person name="Labutti K."/>
            <person name="Pangilinan J."/>
            <person name="Lipzen A."/>
            <person name="Riley R."/>
            <person name="Andreopoulos W."/>
            <person name="He G."/>
            <person name="Johnson J."/>
            <person name="Barry K.W."/>
            <person name="Grigoriev I.V."/>
            <person name="Nagy L."/>
            <person name="Hibbett D."/>
            <person name="Henrissat B."/>
            <person name="Matheny P.B."/>
            <person name="Labbe J."/>
            <person name="Martin F."/>
        </authorList>
    </citation>
    <scope>NUCLEOTIDE SEQUENCE</scope>
    <source>
        <strain evidence="1">FP105234-sp</strain>
    </source>
</reference>
<gene>
    <name evidence="1" type="ORF">FA95DRAFT_1556302</name>
</gene>
<reference evidence="1" key="2">
    <citation type="journal article" date="2022" name="New Phytol.">
        <title>Evolutionary transition to the ectomycorrhizal habit in the genomes of a hyperdiverse lineage of mushroom-forming fungi.</title>
        <authorList>
            <person name="Looney B."/>
            <person name="Miyauchi S."/>
            <person name="Morin E."/>
            <person name="Drula E."/>
            <person name="Courty P.E."/>
            <person name="Kohler A."/>
            <person name="Kuo A."/>
            <person name="LaButti K."/>
            <person name="Pangilinan J."/>
            <person name="Lipzen A."/>
            <person name="Riley R."/>
            <person name="Andreopoulos W."/>
            <person name="He G."/>
            <person name="Johnson J."/>
            <person name="Nolan M."/>
            <person name="Tritt A."/>
            <person name="Barry K.W."/>
            <person name="Grigoriev I.V."/>
            <person name="Nagy L.G."/>
            <person name="Hibbett D."/>
            <person name="Henrissat B."/>
            <person name="Matheny P.B."/>
            <person name="Labbe J."/>
            <person name="Martin F.M."/>
        </authorList>
    </citation>
    <scope>NUCLEOTIDE SEQUENCE</scope>
    <source>
        <strain evidence="1">FP105234-sp</strain>
    </source>
</reference>
<protein>
    <submittedName>
        <fullName evidence="1">Uncharacterized protein</fullName>
    </submittedName>
</protein>
<sequence length="75" mass="8178">MLVPLVWTFIVIVMSSFFTLATLVGPTLVALTLCGFKIPLPNFARHSAAIHDKAGDILRPKVYRHSQRGSQSGAL</sequence>
<proteinExistence type="predicted"/>
<feature type="non-terminal residue" evidence="1">
    <location>
        <position position="75"/>
    </location>
</feature>
<evidence type="ECO:0000313" key="2">
    <source>
        <dbReference type="Proteomes" id="UP000814033"/>
    </source>
</evidence>